<dbReference type="EMBL" id="JBHLWH010000045">
    <property type="protein sequence ID" value="MFC0249908.1"/>
    <property type="molecule type" value="Genomic_DNA"/>
</dbReference>
<keyword evidence="2" id="KW-0812">Transmembrane</keyword>
<evidence type="ECO:0008006" key="5">
    <source>
        <dbReference type="Google" id="ProtNLM"/>
    </source>
</evidence>
<feature type="transmembrane region" description="Helical" evidence="2">
    <location>
        <begin position="144"/>
        <end position="170"/>
    </location>
</feature>
<keyword evidence="2" id="KW-0472">Membrane</keyword>
<dbReference type="RefSeq" id="WP_378043202.1">
    <property type="nucleotide sequence ID" value="NZ_JBHLWH010000045.1"/>
</dbReference>
<evidence type="ECO:0000256" key="1">
    <source>
        <dbReference type="SAM" id="MobiDB-lite"/>
    </source>
</evidence>
<organism evidence="3 4">
    <name type="scientific">Citricoccus parietis</name>
    <dbReference type="NCBI Taxonomy" id="592307"/>
    <lineage>
        <taxon>Bacteria</taxon>
        <taxon>Bacillati</taxon>
        <taxon>Actinomycetota</taxon>
        <taxon>Actinomycetes</taxon>
        <taxon>Micrococcales</taxon>
        <taxon>Micrococcaceae</taxon>
        <taxon>Citricoccus</taxon>
    </lineage>
</organism>
<gene>
    <name evidence="3" type="ORF">ACFFIO_15480</name>
</gene>
<evidence type="ECO:0000313" key="4">
    <source>
        <dbReference type="Proteomes" id="UP001589766"/>
    </source>
</evidence>
<accession>A0ABV6F8S2</accession>
<evidence type="ECO:0000256" key="2">
    <source>
        <dbReference type="SAM" id="Phobius"/>
    </source>
</evidence>
<feature type="region of interest" description="Disordered" evidence="1">
    <location>
        <begin position="1"/>
        <end position="78"/>
    </location>
</feature>
<comment type="caution">
    <text evidence="3">The sequence shown here is derived from an EMBL/GenBank/DDBJ whole genome shotgun (WGS) entry which is preliminary data.</text>
</comment>
<protein>
    <recommendedName>
        <fullName evidence="5">DUF3566 domain-containing protein</fullName>
    </recommendedName>
</protein>
<sequence length="176" mass="18648">MPSRPASRPPLPHSARPDQDRPDLDHDGDGELRFDFFGRFEDEHPDTKDRQDGYDDGPHHFGDLASGTGRADVGRDSRASQQAASAPLWCKVLLYASMAVGVVAALLLIVTVIAQVFVAGTFTLGGGDLLSDSEAADAIRRDVVWVPLAGPLIALGAAFAGLCVAAVGIFRARRNG</sequence>
<name>A0ABV6F8S2_9MICC</name>
<feature type="compositionally biased region" description="Basic and acidic residues" evidence="1">
    <location>
        <begin position="15"/>
        <end position="62"/>
    </location>
</feature>
<proteinExistence type="predicted"/>
<keyword evidence="2" id="KW-1133">Transmembrane helix</keyword>
<evidence type="ECO:0000313" key="3">
    <source>
        <dbReference type="EMBL" id="MFC0249908.1"/>
    </source>
</evidence>
<keyword evidence="4" id="KW-1185">Reference proteome</keyword>
<feature type="transmembrane region" description="Helical" evidence="2">
    <location>
        <begin position="92"/>
        <end position="124"/>
    </location>
</feature>
<reference evidence="3 4" key="1">
    <citation type="submission" date="2024-09" db="EMBL/GenBank/DDBJ databases">
        <authorList>
            <person name="Sun Q."/>
            <person name="Mori K."/>
        </authorList>
    </citation>
    <scope>NUCLEOTIDE SEQUENCE [LARGE SCALE GENOMIC DNA]</scope>
    <source>
        <strain evidence="3 4">CCM 7609</strain>
    </source>
</reference>
<dbReference type="Proteomes" id="UP001589766">
    <property type="component" value="Unassembled WGS sequence"/>
</dbReference>